<dbReference type="AlphaFoldDB" id="A0A8J5XE42"/>
<dbReference type="InterPro" id="IPR019181">
    <property type="entry name" value="LSM12_ABD"/>
</dbReference>
<dbReference type="EMBL" id="JAGTXO010000006">
    <property type="protein sequence ID" value="KAG8467051.1"/>
    <property type="molecule type" value="Genomic_DNA"/>
</dbReference>
<reference evidence="2" key="1">
    <citation type="submission" date="2021-05" db="EMBL/GenBank/DDBJ databases">
        <title>The genome of the haptophyte Pavlova lutheri (Diacronema luteri, Pavlovales) - a model for lipid biosynthesis in eukaryotic algae.</title>
        <authorList>
            <person name="Hulatt C.J."/>
            <person name="Posewitz M.C."/>
        </authorList>
    </citation>
    <scope>NUCLEOTIDE SEQUENCE</scope>
    <source>
        <strain evidence="2">NIVA-4/92</strain>
    </source>
</reference>
<dbReference type="InterPro" id="IPR047574">
    <property type="entry name" value="AD"/>
</dbReference>
<dbReference type="Pfam" id="PF09793">
    <property type="entry name" value="AD"/>
    <property type="match status" value="1"/>
</dbReference>
<dbReference type="Proteomes" id="UP000751190">
    <property type="component" value="Unassembled WGS sequence"/>
</dbReference>
<dbReference type="PROSITE" id="PS52001">
    <property type="entry name" value="AD"/>
    <property type="match status" value="1"/>
</dbReference>
<organism evidence="2 3">
    <name type="scientific">Diacronema lutheri</name>
    <name type="common">Unicellular marine alga</name>
    <name type="synonym">Monochrysis lutheri</name>
    <dbReference type="NCBI Taxonomy" id="2081491"/>
    <lineage>
        <taxon>Eukaryota</taxon>
        <taxon>Haptista</taxon>
        <taxon>Haptophyta</taxon>
        <taxon>Pavlovophyceae</taxon>
        <taxon>Pavlovales</taxon>
        <taxon>Pavlovaceae</taxon>
        <taxon>Diacronema</taxon>
    </lineage>
</organism>
<comment type="caution">
    <text evidence="2">The sequence shown here is derived from an EMBL/GenBank/DDBJ whole genome shotgun (WGS) entry which is preliminary data.</text>
</comment>
<dbReference type="PANTHER" id="PTHR13542">
    <property type="entry name" value="LSM12 HOMOLOG"/>
    <property type="match status" value="1"/>
</dbReference>
<evidence type="ECO:0000313" key="3">
    <source>
        <dbReference type="Proteomes" id="UP000751190"/>
    </source>
</evidence>
<name>A0A8J5XE42_DIALT</name>
<dbReference type="SMART" id="SM00995">
    <property type="entry name" value="AD"/>
    <property type="match status" value="1"/>
</dbReference>
<proteinExistence type="predicted"/>
<sequence>MAQSASASAQQIAALVGKVVVAKLSDGEKVHGELHSYDPSSHTLALSVPTEPGSSLKHWVIARGEHATSVEAVEGASAPSGADDDVPLTSVESIKKREKKAIEKALDDANHINTAVSNQVQNVYNALRKTMPCEWSGADMVVMGLVTIRGPRYSPECCEGADEGSLSRVRKVLEGERRKLIAAGDLAPDFGG</sequence>
<dbReference type="OrthoDB" id="1057137at2759"/>
<accession>A0A8J5XE42</accession>
<dbReference type="InterPro" id="IPR039683">
    <property type="entry name" value="Lsm12-like"/>
</dbReference>
<keyword evidence="3" id="KW-1185">Reference proteome</keyword>
<protein>
    <recommendedName>
        <fullName evidence="1">AD domain-containing protein</fullName>
    </recommendedName>
</protein>
<evidence type="ECO:0000313" key="2">
    <source>
        <dbReference type="EMBL" id="KAG8467051.1"/>
    </source>
</evidence>
<feature type="domain" description="AD" evidence="1">
    <location>
        <begin position="87"/>
        <end position="181"/>
    </location>
</feature>
<gene>
    <name evidence="2" type="ORF">KFE25_000367</name>
</gene>
<evidence type="ECO:0000259" key="1">
    <source>
        <dbReference type="PROSITE" id="PS52001"/>
    </source>
</evidence>